<evidence type="ECO:0000256" key="11">
    <source>
        <dbReference type="ARBA" id="ARBA00023136"/>
    </source>
</evidence>
<feature type="transmembrane region" description="Helical" evidence="12">
    <location>
        <begin position="367"/>
        <end position="389"/>
    </location>
</feature>
<evidence type="ECO:0000256" key="1">
    <source>
        <dbReference type="ARBA" id="ARBA00004651"/>
    </source>
</evidence>
<name>A0A0R2K4R6_9LACO</name>
<dbReference type="PANTHER" id="PTHR30365">
    <property type="entry name" value="CYTOCHROME D UBIQUINOL OXIDASE"/>
    <property type="match status" value="1"/>
</dbReference>
<keyword evidence="4 12" id="KW-1003">Cell membrane</keyword>
<feature type="transmembrane region" description="Helical" evidence="12">
    <location>
        <begin position="184"/>
        <end position="206"/>
    </location>
</feature>
<reference evidence="14 15" key="1">
    <citation type="journal article" date="2015" name="Genome Announc.">
        <title>Expanding the biotechnology potential of lactobacilli through comparative genomics of 213 strains and associated genera.</title>
        <authorList>
            <person name="Sun Z."/>
            <person name="Harris H.M."/>
            <person name="McCann A."/>
            <person name="Guo C."/>
            <person name="Argimon S."/>
            <person name="Zhang W."/>
            <person name="Yang X."/>
            <person name="Jeffery I.B."/>
            <person name="Cooney J.C."/>
            <person name="Kagawa T.F."/>
            <person name="Liu W."/>
            <person name="Song Y."/>
            <person name="Salvetti E."/>
            <person name="Wrobel A."/>
            <person name="Rasinkangas P."/>
            <person name="Parkhill J."/>
            <person name="Rea M.C."/>
            <person name="O'Sullivan O."/>
            <person name="Ritari J."/>
            <person name="Douillard F.P."/>
            <person name="Paul Ross R."/>
            <person name="Yang R."/>
            <person name="Briner A.E."/>
            <person name="Felis G.E."/>
            <person name="de Vos W.M."/>
            <person name="Barrangou R."/>
            <person name="Klaenhammer T.R."/>
            <person name="Caufield P.W."/>
            <person name="Cui Y."/>
            <person name="Zhang H."/>
            <person name="O'Toole P.W."/>
        </authorList>
    </citation>
    <scope>NUCLEOTIDE SEQUENCE [LARGE SCALE GENOMIC DNA]</scope>
    <source>
        <strain evidence="14 15">DSM 15353</strain>
    </source>
</reference>
<accession>A0A0R2K4R6</accession>
<feature type="transmembrane region" description="Helical" evidence="12">
    <location>
        <begin position="330"/>
        <end position="355"/>
    </location>
</feature>
<dbReference type="OrthoDB" id="9807042at2"/>
<feature type="compositionally biased region" description="Basic and acidic residues" evidence="13">
    <location>
        <begin position="462"/>
        <end position="475"/>
    </location>
</feature>
<comment type="similarity">
    <text evidence="2 12">Belongs to the cytochrome ubiquinol oxidase subunit 1 family.</text>
</comment>
<keyword evidence="5 12" id="KW-0349">Heme</keyword>
<sequence>MDILSLARFQFGMTTIFHFFFVPFSIGTGLVVAIMETMWVRTKDKMYLRMTKFWGNIFLLSFAVGVVTGIIQEFQFGMNWSDYSRFMGDIFGAPLAIEALLAFFMESTFLGLWIFTWKMVKPWLHATFMWLVTIASMLSAFWIITANAFMQHPTGYAIKGGRAVMTSFPKLIANSQAWYEFGHVIAGAIAMGGFLIAGMSAFKLLNDKLKEKEFFKRSLKLGLVIGLIGSIAVFAAGDQQMKALIEDQPMKFAATEGEKENTPDPAPWKLVDFMDTKTHKDKFSIKIPYMLSILSYHKPSGSIQGMDEANKELQAKYGDENNYYPPVNTLFWSFHIMALFGMAMLGVAVLGLFFARKKSQLLFRQKWMLWIVGLFTFVPFMTNTSGWLVTELGRYPWTVYGLFTIKDSVSPNVSVGSLLTSNIIYFLLFSILGAIMVALVVKELKKGPEDEDSELINAPLSSDKEVDPFNKEAFE</sequence>
<evidence type="ECO:0000256" key="8">
    <source>
        <dbReference type="ARBA" id="ARBA00022982"/>
    </source>
</evidence>
<evidence type="ECO:0000256" key="4">
    <source>
        <dbReference type="ARBA" id="ARBA00022475"/>
    </source>
</evidence>
<keyword evidence="10 12" id="KW-0408">Iron</keyword>
<dbReference type="GO" id="GO:0046872">
    <property type="term" value="F:metal ion binding"/>
    <property type="evidence" value="ECO:0007669"/>
    <property type="project" value="UniProtKB-UniRule"/>
</dbReference>
<keyword evidence="11 12" id="KW-0472">Membrane</keyword>
<evidence type="ECO:0000256" key="9">
    <source>
        <dbReference type="ARBA" id="ARBA00022989"/>
    </source>
</evidence>
<evidence type="ECO:0000256" key="5">
    <source>
        <dbReference type="ARBA" id="ARBA00022617"/>
    </source>
</evidence>
<feature type="transmembrane region" description="Helical" evidence="12">
    <location>
        <begin position="423"/>
        <end position="441"/>
    </location>
</feature>
<evidence type="ECO:0000313" key="14">
    <source>
        <dbReference type="EMBL" id="KRN84395.1"/>
    </source>
</evidence>
<dbReference type="AlphaFoldDB" id="A0A0R2K4R6"/>
<dbReference type="GO" id="GO:0016682">
    <property type="term" value="F:oxidoreductase activity, acting on diphenols and related substances as donors, oxygen as acceptor"/>
    <property type="evidence" value="ECO:0007669"/>
    <property type="project" value="TreeGrafter"/>
</dbReference>
<dbReference type="PIRSF" id="PIRSF006446">
    <property type="entry name" value="Cyt_quinol_oxidase_1"/>
    <property type="match status" value="1"/>
</dbReference>
<feature type="transmembrane region" description="Helical" evidence="12">
    <location>
        <begin position="218"/>
        <end position="237"/>
    </location>
</feature>
<evidence type="ECO:0000256" key="10">
    <source>
        <dbReference type="ARBA" id="ARBA00023004"/>
    </source>
</evidence>
<keyword evidence="3 12" id="KW-0813">Transport</keyword>
<feature type="transmembrane region" description="Helical" evidence="12">
    <location>
        <begin position="91"/>
        <end position="115"/>
    </location>
</feature>
<keyword evidence="8 12" id="KW-0249">Electron transport</keyword>
<dbReference type="GO" id="GO:0005886">
    <property type="term" value="C:plasma membrane"/>
    <property type="evidence" value="ECO:0007669"/>
    <property type="project" value="UniProtKB-SubCell"/>
</dbReference>
<evidence type="ECO:0000313" key="15">
    <source>
        <dbReference type="Proteomes" id="UP000051491"/>
    </source>
</evidence>
<dbReference type="STRING" id="89059.LAC1533_0673"/>
<evidence type="ECO:0000256" key="6">
    <source>
        <dbReference type="ARBA" id="ARBA00022692"/>
    </source>
</evidence>
<dbReference type="PANTHER" id="PTHR30365:SF15">
    <property type="entry name" value="CYTOCHROME BD UBIQUINOL OXIDASE SUBUNIT 1"/>
    <property type="match status" value="1"/>
</dbReference>
<keyword evidence="6 12" id="KW-0812">Transmembrane</keyword>
<proteinExistence type="inferred from homology"/>
<dbReference type="RefSeq" id="WP_010499195.1">
    <property type="nucleotide sequence ID" value="NZ_JBHUGU010000002.1"/>
</dbReference>
<evidence type="ECO:0000256" key="2">
    <source>
        <dbReference type="ARBA" id="ARBA00009819"/>
    </source>
</evidence>
<feature type="transmembrane region" description="Helical" evidence="12">
    <location>
        <begin position="20"/>
        <end position="41"/>
    </location>
</feature>
<dbReference type="GO" id="GO:0009055">
    <property type="term" value="F:electron transfer activity"/>
    <property type="evidence" value="ECO:0007669"/>
    <property type="project" value="UniProtKB-UniRule"/>
</dbReference>
<comment type="caution">
    <text evidence="14">The sequence shown here is derived from an EMBL/GenBank/DDBJ whole genome shotgun (WGS) entry which is preliminary data.</text>
</comment>
<dbReference type="InterPro" id="IPR002585">
    <property type="entry name" value="Cyt-d_ubiquinol_oxidase_su_1"/>
</dbReference>
<keyword evidence="7 12" id="KW-0479">Metal-binding</keyword>
<keyword evidence="9 12" id="KW-1133">Transmembrane helix</keyword>
<gene>
    <name evidence="14" type="ORF">IV43_GL001241</name>
</gene>
<evidence type="ECO:0000256" key="7">
    <source>
        <dbReference type="ARBA" id="ARBA00022723"/>
    </source>
</evidence>
<dbReference type="GO" id="GO:0020037">
    <property type="term" value="F:heme binding"/>
    <property type="evidence" value="ECO:0007669"/>
    <property type="project" value="TreeGrafter"/>
</dbReference>
<feature type="transmembrane region" description="Helical" evidence="12">
    <location>
        <begin position="127"/>
        <end position="150"/>
    </location>
</feature>
<evidence type="ECO:0000256" key="12">
    <source>
        <dbReference type="PIRNR" id="PIRNR006446"/>
    </source>
</evidence>
<organism evidence="14 15">
    <name type="scientific">Ligilactobacillus acidipiscis</name>
    <dbReference type="NCBI Taxonomy" id="89059"/>
    <lineage>
        <taxon>Bacteria</taxon>
        <taxon>Bacillati</taxon>
        <taxon>Bacillota</taxon>
        <taxon>Bacilli</taxon>
        <taxon>Lactobacillales</taxon>
        <taxon>Lactobacillaceae</taxon>
        <taxon>Ligilactobacillus</taxon>
    </lineage>
</organism>
<evidence type="ECO:0000256" key="13">
    <source>
        <dbReference type="SAM" id="MobiDB-lite"/>
    </source>
</evidence>
<dbReference type="Pfam" id="PF01654">
    <property type="entry name" value="Cyt_bd_oxida_I"/>
    <property type="match status" value="1"/>
</dbReference>
<evidence type="ECO:0000256" key="3">
    <source>
        <dbReference type="ARBA" id="ARBA00022448"/>
    </source>
</evidence>
<dbReference type="Proteomes" id="UP000051491">
    <property type="component" value="Unassembled WGS sequence"/>
</dbReference>
<dbReference type="EMBL" id="JQBK01000032">
    <property type="protein sequence ID" value="KRN84395.1"/>
    <property type="molecule type" value="Genomic_DNA"/>
</dbReference>
<comment type="subcellular location">
    <subcellularLocation>
        <location evidence="1">Cell membrane</location>
        <topology evidence="1">Multi-pass membrane protein</topology>
    </subcellularLocation>
</comment>
<dbReference type="GO" id="GO:0019646">
    <property type="term" value="P:aerobic electron transport chain"/>
    <property type="evidence" value="ECO:0007669"/>
    <property type="project" value="InterPro"/>
</dbReference>
<protein>
    <submittedName>
        <fullName evidence="14">Cytochrome d ubiquinol oxidase subunit I</fullName>
    </submittedName>
</protein>
<feature type="region of interest" description="Disordered" evidence="13">
    <location>
        <begin position="447"/>
        <end position="475"/>
    </location>
</feature>
<dbReference type="PATRIC" id="fig|89059.3.peg.1340"/>
<feature type="transmembrane region" description="Helical" evidence="12">
    <location>
        <begin position="53"/>
        <end position="71"/>
    </location>
</feature>
<dbReference type="GO" id="GO:0070069">
    <property type="term" value="C:cytochrome complex"/>
    <property type="evidence" value="ECO:0007669"/>
    <property type="project" value="UniProtKB-UniRule"/>
</dbReference>